<evidence type="ECO:0000256" key="8">
    <source>
        <dbReference type="PROSITE-ProRule" id="PRU01360"/>
    </source>
</evidence>
<dbReference type="Pfam" id="PF13715">
    <property type="entry name" value="CarbopepD_reg_2"/>
    <property type="match status" value="1"/>
</dbReference>
<evidence type="ECO:0000256" key="5">
    <source>
        <dbReference type="ARBA" id="ARBA00023077"/>
    </source>
</evidence>
<evidence type="ECO:0000313" key="13">
    <source>
        <dbReference type="Proteomes" id="UP000236893"/>
    </source>
</evidence>
<dbReference type="InterPro" id="IPR037066">
    <property type="entry name" value="Plug_dom_sf"/>
</dbReference>
<keyword evidence="7 8" id="KW-0998">Cell outer membrane</keyword>
<name>A0A2S5A518_9SPHI</name>
<dbReference type="InterPro" id="IPR039426">
    <property type="entry name" value="TonB-dep_rcpt-like"/>
</dbReference>
<protein>
    <submittedName>
        <fullName evidence="12">TonB-dependent receptor</fullName>
    </submittedName>
</protein>
<evidence type="ECO:0000259" key="10">
    <source>
        <dbReference type="Pfam" id="PF00593"/>
    </source>
</evidence>
<dbReference type="SUPFAM" id="SSF56935">
    <property type="entry name" value="Porins"/>
    <property type="match status" value="1"/>
</dbReference>
<keyword evidence="2 8" id="KW-0813">Transport</keyword>
<dbReference type="Gene3D" id="2.40.170.20">
    <property type="entry name" value="TonB-dependent receptor, beta-barrel domain"/>
    <property type="match status" value="1"/>
</dbReference>
<dbReference type="PROSITE" id="PS52016">
    <property type="entry name" value="TONB_DEPENDENT_REC_3"/>
    <property type="match status" value="1"/>
</dbReference>
<dbReference type="InterPro" id="IPR036942">
    <property type="entry name" value="Beta-barrel_TonB_sf"/>
</dbReference>
<comment type="subcellular location">
    <subcellularLocation>
        <location evidence="1 8">Cell outer membrane</location>
        <topology evidence="1 8">Multi-pass membrane protein</topology>
    </subcellularLocation>
</comment>
<keyword evidence="3 8" id="KW-1134">Transmembrane beta strand</keyword>
<evidence type="ECO:0000256" key="7">
    <source>
        <dbReference type="ARBA" id="ARBA00023237"/>
    </source>
</evidence>
<evidence type="ECO:0000256" key="9">
    <source>
        <dbReference type="RuleBase" id="RU003357"/>
    </source>
</evidence>
<dbReference type="Proteomes" id="UP000236893">
    <property type="component" value="Unassembled WGS sequence"/>
</dbReference>
<dbReference type="SUPFAM" id="SSF49464">
    <property type="entry name" value="Carboxypeptidase regulatory domain-like"/>
    <property type="match status" value="1"/>
</dbReference>
<dbReference type="InterPro" id="IPR023996">
    <property type="entry name" value="TonB-dep_OMP_SusC/RagA"/>
</dbReference>
<evidence type="ECO:0000256" key="6">
    <source>
        <dbReference type="ARBA" id="ARBA00023136"/>
    </source>
</evidence>
<keyword evidence="12" id="KW-0675">Receptor</keyword>
<dbReference type="GO" id="GO:0009279">
    <property type="term" value="C:cell outer membrane"/>
    <property type="evidence" value="ECO:0007669"/>
    <property type="project" value="UniProtKB-SubCell"/>
</dbReference>
<dbReference type="OrthoDB" id="9768177at2"/>
<dbReference type="InterPro" id="IPR000531">
    <property type="entry name" value="Beta-barrel_TonB"/>
</dbReference>
<keyword evidence="5 9" id="KW-0798">TonB box</keyword>
<comment type="caution">
    <text evidence="12">The sequence shown here is derived from an EMBL/GenBank/DDBJ whole genome shotgun (WGS) entry which is preliminary data.</text>
</comment>
<feature type="domain" description="TonB-dependent receptor plug" evidence="11">
    <location>
        <begin position="131"/>
        <end position="252"/>
    </location>
</feature>
<feature type="domain" description="TonB-dependent receptor-like beta-barrel" evidence="10">
    <location>
        <begin position="426"/>
        <end position="964"/>
    </location>
</feature>
<organism evidence="12 13">
    <name type="scientific">Solitalea longa</name>
    <dbReference type="NCBI Taxonomy" id="2079460"/>
    <lineage>
        <taxon>Bacteria</taxon>
        <taxon>Pseudomonadati</taxon>
        <taxon>Bacteroidota</taxon>
        <taxon>Sphingobacteriia</taxon>
        <taxon>Sphingobacteriales</taxon>
        <taxon>Sphingobacteriaceae</taxon>
        <taxon>Solitalea</taxon>
    </lineage>
</organism>
<accession>A0A2S5A518</accession>
<dbReference type="EMBL" id="PQVF01000004">
    <property type="protein sequence ID" value="POY37399.1"/>
    <property type="molecule type" value="Genomic_DNA"/>
</dbReference>
<proteinExistence type="inferred from homology"/>
<dbReference type="AlphaFoldDB" id="A0A2S5A518"/>
<evidence type="ECO:0000259" key="11">
    <source>
        <dbReference type="Pfam" id="PF07715"/>
    </source>
</evidence>
<keyword evidence="13" id="KW-1185">Reference proteome</keyword>
<dbReference type="NCBIfam" id="TIGR04056">
    <property type="entry name" value="OMP_RagA_SusC"/>
    <property type="match status" value="1"/>
</dbReference>
<dbReference type="InterPro" id="IPR023997">
    <property type="entry name" value="TonB-dep_OMP_SusC/RagA_CS"/>
</dbReference>
<dbReference type="Gene3D" id="2.170.130.10">
    <property type="entry name" value="TonB-dependent receptor, plug domain"/>
    <property type="match status" value="1"/>
</dbReference>
<evidence type="ECO:0000256" key="4">
    <source>
        <dbReference type="ARBA" id="ARBA00022692"/>
    </source>
</evidence>
<dbReference type="InterPro" id="IPR008969">
    <property type="entry name" value="CarboxyPept-like_regulatory"/>
</dbReference>
<keyword evidence="6 8" id="KW-0472">Membrane</keyword>
<evidence type="ECO:0000256" key="2">
    <source>
        <dbReference type="ARBA" id="ARBA00022448"/>
    </source>
</evidence>
<evidence type="ECO:0000256" key="1">
    <source>
        <dbReference type="ARBA" id="ARBA00004571"/>
    </source>
</evidence>
<gene>
    <name evidence="12" type="ORF">C3K47_06455</name>
</gene>
<reference evidence="12 13" key="1">
    <citation type="submission" date="2018-01" db="EMBL/GenBank/DDBJ databases">
        <authorList>
            <person name="Gaut B.S."/>
            <person name="Morton B.R."/>
            <person name="Clegg M.T."/>
            <person name="Duvall M.R."/>
        </authorList>
    </citation>
    <scope>NUCLEOTIDE SEQUENCE [LARGE SCALE GENOMIC DNA]</scope>
    <source>
        <strain evidence="12 13">HR-AV</strain>
    </source>
</reference>
<dbReference type="NCBIfam" id="TIGR04057">
    <property type="entry name" value="SusC_RagA_signa"/>
    <property type="match status" value="1"/>
</dbReference>
<dbReference type="RefSeq" id="WP_103788307.1">
    <property type="nucleotide sequence ID" value="NZ_PQVF01000004.1"/>
</dbReference>
<dbReference type="InterPro" id="IPR012910">
    <property type="entry name" value="Plug_dom"/>
</dbReference>
<evidence type="ECO:0000256" key="3">
    <source>
        <dbReference type="ARBA" id="ARBA00022452"/>
    </source>
</evidence>
<sequence length="1028" mass="113380">MTQNLLRIFFLLQFVLMVQGSYQCFANSISSEVLAAAVADIKVSGTVKDETGEPLPGVSVVLKGTNVGTTTNAEGYFTITVPENGTLIFQYIGFQKQEIAINKRQKIDVKLQEESRTLNEVLVVGYGTQKRREVTGAITKVNAAEITALPTPSFEASLQGRAAGVQVTQGSGLAGSGSVVRIRGAASISAGGDPLYVVDGIPVTQDPFLNANRGGMNQNPLAALNPNDIESIEVLKDAGAAGIYGSRGSNGVVLITTKKGKEGKPVFNFSTRVGFSNASIKPDFLNGSEWLQLRQEAWENDGNTGLAPLPNGLSWDLANRTNTDWWNETTETGIQNDNNLSFTYGTKKYKTYVGLNYSKDNSYLKGNSYGRAGAKASLEYKILDNLNLTVNGSFGRGQNNRVASAWSGGLGDAMSTALPIYPVYNDDGSFFTLGANPVRQREGTIWRTVDLRSIGTISLNYTPVKNLTFTYNGGIDYLDIKEDKFQNADLVGRDPTEQGRAERWPTYVSNWNNSLVGSYNWIPNEQNKLTGTLGIETQKSTAKAASVTQDFADGPLYDYSGNMKDDPTILGLNAKISDQWTFISYFGRVNYTYNNRYVLQVLARVDGSSKFGKNNRYGFFPAVSGAWILSEEDFLKSVNFIDVLKLRASFGVTGNSNIPFNQWIGTYATPDVLPLYNGNPVTAPTRLENPDLKWETSNNFDIGLDFSLLNARITGELSYYNKLSKDVLINRNLPQSTGWSTYWQNIGKIKNYGIEFAINTVNVKTKDFSWSTNFNISSLNNKVVDLGDLSSDAVGGGTNDTRVVEGYPVGTNYLVRYYGTDPTDGLPIWLDINGNKTKTFSLDNRVVTGKVSPDAFGGLTNTFKYKLFELGVLFNFSFGGNIYDGSAKRQMGVVTDWTMRSEIGDRWRKPGDDTRFPRLTMQTGTYNGLSSEWQYNSTLFLYDASYVRLRELTLSYNLPVDFRKRVGINSAKVFITGFNVLTFTKYPGGDPEIARDFENSQDRNMSPNITYLTPPQQKSWTLGINIGF</sequence>
<dbReference type="Pfam" id="PF07715">
    <property type="entry name" value="Plug"/>
    <property type="match status" value="1"/>
</dbReference>
<comment type="similarity">
    <text evidence="8 9">Belongs to the TonB-dependent receptor family.</text>
</comment>
<dbReference type="Gene3D" id="2.60.40.1120">
    <property type="entry name" value="Carboxypeptidase-like, regulatory domain"/>
    <property type="match status" value="1"/>
</dbReference>
<evidence type="ECO:0000313" key="12">
    <source>
        <dbReference type="EMBL" id="POY37399.1"/>
    </source>
</evidence>
<keyword evidence="4 8" id="KW-0812">Transmembrane</keyword>
<dbReference type="Pfam" id="PF00593">
    <property type="entry name" value="TonB_dep_Rec_b-barrel"/>
    <property type="match status" value="1"/>
</dbReference>